<dbReference type="Proteomes" id="UP001176961">
    <property type="component" value="Unassembled WGS sequence"/>
</dbReference>
<gene>
    <name evidence="1" type="ORF">CYNAS_LOCUS17205</name>
</gene>
<dbReference type="EMBL" id="CATQJL010000316">
    <property type="protein sequence ID" value="CAJ0605222.1"/>
    <property type="molecule type" value="Genomic_DNA"/>
</dbReference>
<sequence>MFNKSATEWLEFSGTLRKMMTYKSDRLFPHAGPEADYNVGIFKAINTTGDLNDKANCLVNAVGFKIAPEYNYKRIVVVNLAEGDFSGIVDERRGEVVKVTQPYNAEANAVKIHEAILRGFY</sequence>
<protein>
    <submittedName>
        <fullName evidence="1">Uncharacterized protein</fullName>
    </submittedName>
</protein>
<organism evidence="1 2">
    <name type="scientific">Cylicocyclus nassatus</name>
    <name type="common">Nematode worm</name>
    <dbReference type="NCBI Taxonomy" id="53992"/>
    <lineage>
        <taxon>Eukaryota</taxon>
        <taxon>Metazoa</taxon>
        <taxon>Ecdysozoa</taxon>
        <taxon>Nematoda</taxon>
        <taxon>Chromadorea</taxon>
        <taxon>Rhabditida</taxon>
        <taxon>Rhabditina</taxon>
        <taxon>Rhabditomorpha</taxon>
        <taxon>Strongyloidea</taxon>
        <taxon>Strongylidae</taxon>
        <taxon>Cylicocyclus</taxon>
    </lineage>
</organism>
<accession>A0AA36H774</accession>
<comment type="caution">
    <text evidence="1">The sequence shown here is derived from an EMBL/GenBank/DDBJ whole genome shotgun (WGS) entry which is preliminary data.</text>
</comment>
<proteinExistence type="predicted"/>
<dbReference type="AlphaFoldDB" id="A0AA36H774"/>
<evidence type="ECO:0000313" key="2">
    <source>
        <dbReference type="Proteomes" id="UP001176961"/>
    </source>
</evidence>
<name>A0AA36H774_CYLNA</name>
<evidence type="ECO:0000313" key="1">
    <source>
        <dbReference type="EMBL" id="CAJ0605222.1"/>
    </source>
</evidence>
<reference evidence="1" key="1">
    <citation type="submission" date="2023-07" db="EMBL/GenBank/DDBJ databases">
        <authorList>
            <consortium name="CYATHOMIX"/>
        </authorList>
    </citation>
    <scope>NUCLEOTIDE SEQUENCE</scope>
    <source>
        <strain evidence="1">N/A</strain>
    </source>
</reference>
<keyword evidence="2" id="KW-1185">Reference proteome</keyword>